<gene>
    <name evidence="1" type="ORF">LMTR13_07730</name>
</gene>
<dbReference type="EMBL" id="CP016428">
    <property type="protein sequence ID" value="ANW00090.1"/>
    <property type="molecule type" value="Genomic_DNA"/>
</dbReference>
<dbReference type="STRING" id="1274631.LMTR13_07730"/>
<sequence length="127" mass="14054">MRTVQEIDGAPSVKELRRLSRIANDGFLLGWLVELQDSLATQSESICRAYSRLDELKGLLASGRPTKAERCEMASILRRVIAFNNRSEREKEAFDAVGLGSCANAPQMAMADVKRALQRCVGQLISK</sequence>
<keyword evidence="2" id="KW-1185">Reference proteome</keyword>
<dbReference type="RefSeq" id="WP_065727376.1">
    <property type="nucleotide sequence ID" value="NZ_CP016428.1"/>
</dbReference>
<evidence type="ECO:0000313" key="2">
    <source>
        <dbReference type="Proteomes" id="UP000092839"/>
    </source>
</evidence>
<reference evidence="1 2" key="1">
    <citation type="submission" date="2016-07" db="EMBL/GenBank/DDBJ databases">
        <title>Complete genome sequence of Bradyrhizobium icense LMTR 13T, a potential inoculant strain isolated from lima bean (Phaseolus lunatus) in Peru.</title>
        <authorList>
            <person name="Ormeno-Orrillo E."/>
            <person name="Duran D."/>
            <person name="Rogel M.A."/>
            <person name="Rey L."/>
            <person name="Imperial J."/>
            <person name="Ruiz-Argueso T."/>
            <person name="Martinez-Romero E."/>
        </authorList>
    </citation>
    <scope>NUCLEOTIDE SEQUENCE [LARGE SCALE GENOMIC DNA]</scope>
    <source>
        <strain evidence="1 2">LMTR 13</strain>
    </source>
</reference>
<dbReference type="KEGG" id="bic:LMTR13_07730"/>
<accession>A0A1B1UBD1</accession>
<proteinExistence type="predicted"/>
<organism evidence="1 2">
    <name type="scientific">Bradyrhizobium icense</name>
    <dbReference type="NCBI Taxonomy" id="1274631"/>
    <lineage>
        <taxon>Bacteria</taxon>
        <taxon>Pseudomonadati</taxon>
        <taxon>Pseudomonadota</taxon>
        <taxon>Alphaproteobacteria</taxon>
        <taxon>Hyphomicrobiales</taxon>
        <taxon>Nitrobacteraceae</taxon>
        <taxon>Bradyrhizobium</taxon>
    </lineage>
</organism>
<dbReference type="AlphaFoldDB" id="A0A1B1UBD1"/>
<dbReference type="Proteomes" id="UP000092839">
    <property type="component" value="Chromosome"/>
</dbReference>
<protein>
    <submittedName>
        <fullName evidence="1">Uncharacterized protein</fullName>
    </submittedName>
</protein>
<name>A0A1B1UBD1_9BRAD</name>
<evidence type="ECO:0000313" key="1">
    <source>
        <dbReference type="EMBL" id="ANW00090.1"/>
    </source>
</evidence>